<dbReference type="InterPro" id="IPR001977">
    <property type="entry name" value="Depp_CoAkinase"/>
</dbReference>
<dbReference type="InterPro" id="IPR027417">
    <property type="entry name" value="P-loop_NTPase"/>
</dbReference>
<keyword evidence="2" id="KW-0067">ATP-binding</keyword>
<protein>
    <recommendedName>
        <fullName evidence="4">Dephospho-CoA kinase</fullName>
    </recommendedName>
</protein>
<proteinExistence type="predicted"/>
<evidence type="ECO:0000256" key="2">
    <source>
        <dbReference type="ARBA" id="ARBA00022840"/>
    </source>
</evidence>
<dbReference type="GO" id="GO:0015937">
    <property type="term" value="P:coenzyme A biosynthetic process"/>
    <property type="evidence" value="ECO:0007669"/>
    <property type="project" value="InterPro"/>
</dbReference>
<dbReference type="CDD" id="cd02022">
    <property type="entry name" value="DPCK"/>
    <property type="match status" value="1"/>
</dbReference>
<accession>A0A383F7L6</accession>
<organism evidence="3">
    <name type="scientific">marine metagenome</name>
    <dbReference type="NCBI Taxonomy" id="408172"/>
    <lineage>
        <taxon>unclassified sequences</taxon>
        <taxon>metagenomes</taxon>
        <taxon>ecological metagenomes</taxon>
    </lineage>
</organism>
<dbReference type="GO" id="GO:0005524">
    <property type="term" value="F:ATP binding"/>
    <property type="evidence" value="ECO:0007669"/>
    <property type="project" value="UniProtKB-KW"/>
</dbReference>
<dbReference type="EMBL" id="UINC01232147">
    <property type="protein sequence ID" value="SVE64989.1"/>
    <property type="molecule type" value="Genomic_DNA"/>
</dbReference>
<dbReference type="Gene3D" id="3.40.50.300">
    <property type="entry name" value="P-loop containing nucleotide triphosphate hydrolases"/>
    <property type="match status" value="1"/>
</dbReference>
<dbReference type="Pfam" id="PF01121">
    <property type="entry name" value="CoaE"/>
    <property type="match status" value="1"/>
</dbReference>
<evidence type="ECO:0000256" key="1">
    <source>
        <dbReference type="ARBA" id="ARBA00022741"/>
    </source>
</evidence>
<reference evidence="3" key="1">
    <citation type="submission" date="2018-05" db="EMBL/GenBank/DDBJ databases">
        <authorList>
            <person name="Lanie J.A."/>
            <person name="Ng W.-L."/>
            <person name="Kazmierczak K.M."/>
            <person name="Andrzejewski T.M."/>
            <person name="Davidsen T.M."/>
            <person name="Wayne K.J."/>
            <person name="Tettelin H."/>
            <person name="Glass J.I."/>
            <person name="Rusch D."/>
            <person name="Podicherti R."/>
            <person name="Tsui H.-C.T."/>
            <person name="Winkler M.E."/>
        </authorList>
    </citation>
    <scope>NUCLEOTIDE SEQUENCE</scope>
</reference>
<evidence type="ECO:0000313" key="3">
    <source>
        <dbReference type="EMBL" id="SVE64989.1"/>
    </source>
</evidence>
<dbReference type="PROSITE" id="PS51219">
    <property type="entry name" value="DPCK"/>
    <property type="match status" value="1"/>
</dbReference>
<sequence>MYKLGITGGMGSGKSTAADFLLQKGAIVFDADEEAKKHLLSHLELQNRIIDIFGAPVIRENRLDLLRLSEHVFSSKDRQSSLNSIIWPEVYTLIVSASEKAELDRSNLFVVDAALLLEA</sequence>
<dbReference type="AlphaFoldDB" id="A0A383F7L6"/>
<keyword evidence="1" id="KW-0547">Nucleotide-binding</keyword>
<dbReference type="SUPFAM" id="SSF52540">
    <property type="entry name" value="P-loop containing nucleoside triphosphate hydrolases"/>
    <property type="match status" value="1"/>
</dbReference>
<name>A0A383F7L6_9ZZZZ</name>
<feature type="non-terminal residue" evidence="3">
    <location>
        <position position="119"/>
    </location>
</feature>
<dbReference type="GO" id="GO:0004140">
    <property type="term" value="F:dephospho-CoA kinase activity"/>
    <property type="evidence" value="ECO:0007669"/>
    <property type="project" value="InterPro"/>
</dbReference>
<gene>
    <name evidence="3" type="ORF">METZ01_LOCUS517843</name>
</gene>
<dbReference type="NCBIfam" id="TIGR00152">
    <property type="entry name" value="dephospho-CoA kinase"/>
    <property type="match status" value="1"/>
</dbReference>
<evidence type="ECO:0008006" key="4">
    <source>
        <dbReference type="Google" id="ProtNLM"/>
    </source>
</evidence>